<comment type="caution">
    <text evidence="1">The sequence shown here is derived from an EMBL/GenBank/DDBJ whole genome shotgun (WGS) entry which is preliminary data.</text>
</comment>
<dbReference type="AlphaFoldDB" id="A0A511BRW7"/>
<organism evidence="1 2">
    <name type="scientific">Swaminathania salitolerans</name>
    <dbReference type="NCBI Taxonomy" id="182838"/>
    <lineage>
        <taxon>Bacteria</taxon>
        <taxon>Pseudomonadati</taxon>
        <taxon>Pseudomonadota</taxon>
        <taxon>Alphaproteobacteria</taxon>
        <taxon>Acetobacterales</taxon>
        <taxon>Acetobacteraceae</taxon>
        <taxon>Swaminathania</taxon>
    </lineage>
</organism>
<accession>A0A511BRW7</accession>
<protein>
    <submittedName>
        <fullName evidence="1">Uncharacterized protein</fullName>
    </submittedName>
</protein>
<dbReference type="EMBL" id="BJVC01000003">
    <property type="protein sequence ID" value="GEL02364.1"/>
    <property type="molecule type" value="Genomic_DNA"/>
</dbReference>
<evidence type="ECO:0000313" key="2">
    <source>
        <dbReference type="Proteomes" id="UP000321405"/>
    </source>
</evidence>
<sequence length="71" mass="8119">MDRIPFAKLIETLTLDDIRRDTNRHLLRFEGGKALFRDQKLMQVTPVVAQGRLYGMEPVHPVSMGSFTPCC</sequence>
<gene>
    <name evidence="1" type="ORF">SSA02_15270</name>
</gene>
<name>A0A511BRW7_9PROT</name>
<evidence type="ECO:0000313" key="1">
    <source>
        <dbReference type="EMBL" id="GEL02364.1"/>
    </source>
</evidence>
<dbReference type="Proteomes" id="UP000321405">
    <property type="component" value="Unassembled WGS sequence"/>
</dbReference>
<reference evidence="1 2" key="1">
    <citation type="submission" date="2019-07" db="EMBL/GenBank/DDBJ databases">
        <title>Whole genome shotgun sequence of Swaminathania salitolerans NBRC 104436.</title>
        <authorList>
            <person name="Hosoyama A."/>
            <person name="Uohara A."/>
            <person name="Ohji S."/>
            <person name="Ichikawa N."/>
        </authorList>
    </citation>
    <scope>NUCLEOTIDE SEQUENCE [LARGE SCALE GENOMIC DNA]</scope>
    <source>
        <strain evidence="1 2">NBRC 104436</strain>
    </source>
</reference>
<proteinExistence type="predicted"/>
<keyword evidence="2" id="KW-1185">Reference proteome</keyword>